<dbReference type="KEGG" id="upi:EJG51_003795"/>
<dbReference type="KEGG" id="upi:EJG51_014830"/>
<dbReference type="Gene3D" id="1.10.10.10">
    <property type="entry name" value="Winged helix-like DNA-binding domain superfamily/Winged helix DNA-binding domain"/>
    <property type="match status" value="1"/>
</dbReference>
<dbReference type="KEGG" id="upi:EJG51_008180"/>
<dbReference type="EMBL" id="CP051152">
    <property type="protein sequence ID" value="QJQ05824.1"/>
    <property type="molecule type" value="Genomic_DNA"/>
</dbReference>
<dbReference type="SUPFAM" id="SSF53098">
    <property type="entry name" value="Ribonuclease H-like"/>
    <property type="match status" value="1"/>
</dbReference>
<dbReference type="InterPro" id="IPR012337">
    <property type="entry name" value="RNaseH-like_sf"/>
</dbReference>
<dbReference type="InterPro" id="IPR036397">
    <property type="entry name" value="RNaseH_sf"/>
</dbReference>
<evidence type="ECO:0000313" key="5">
    <source>
        <dbReference type="EMBL" id="QJQ05824.1"/>
    </source>
</evidence>
<dbReference type="OrthoDB" id="9765502at2"/>
<dbReference type="KEGG" id="upi:EJG51_003830"/>
<dbReference type="GO" id="GO:0015074">
    <property type="term" value="P:DNA integration"/>
    <property type="evidence" value="ECO:0007669"/>
    <property type="project" value="InterPro"/>
</dbReference>
<feature type="region of interest" description="Disordered" evidence="1">
    <location>
        <begin position="107"/>
        <end position="137"/>
    </location>
</feature>
<dbReference type="KEGG" id="upi:EJG51_008475"/>
<dbReference type="Gene3D" id="3.30.420.10">
    <property type="entry name" value="Ribonuclease H-like superfamily/Ribonuclease H"/>
    <property type="match status" value="1"/>
</dbReference>
<dbReference type="Proteomes" id="UP000274350">
    <property type="component" value="Chromosome"/>
</dbReference>
<dbReference type="EMBL" id="CP051152">
    <property type="protein sequence ID" value="QJQ06261.1"/>
    <property type="molecule type" value="Genomic_DNA"/>
</dbReference>
<dbReference type="PANTHER" id="PTHR46889">
    <property type="entry name" value="TRANSPOSASE INSF FOR INSERTION SEQUENCE IS3B-RELATED"/>
    <property type="match status" value="1"/>
</dbReference>
<gene>
    <name evidence="3" type="ORF">EJG51_003795</name>
    <name evidence="4" type="ORF">EJG51_003830</name>
    <name evidence="5" type="ORF">EJG51_008180</name>
    <name evidence="6" type="ORF">EJG51_008475</name>
    <name evidence="7" type="ORF">EJG51_009810</name>
    <name evidence="8" type="ORF">EJG51_010810</name>
    <name evidence="9" type="ORF">EJG51_014830</name>
</gene>
<evidence type="ECO:0000313" key="4">
    <source>
        <dbReference type="EMBL" id="QJQ05133.1"/>
    </source>
</evidence>
<accession>A0A3S0GHP1</accession>
<dbReference type="InterPro" id="IPR025948">
    <property type="entry name" value="HTH-like_dom"/>
</dbReference>
<proteinExistence type="predicted"/>
<reference evidence="3 10" key="1">
    <citation type="journal article" date="2019" name="Int. J. Syst. Evol. Microbiol.">
        <title>Undibacterium piscinae sp. nov., isolated from Korean shiner intestine.</title>
        <authorList>
            <person name="Lee S.Y."/>
            <person name="Kang W."/>
            <person name="Kim P.S."/>
            <person name="Kim H.S."/>
            <person name="Sung H."/>
            <person name="Shin N.R."/>
            <person name="Whon T.W."/>
            <person name="Yun J.H."/>
            <person name="Lee J.Y."/>
            <person name="Lee J.Y."/>
            <person name="Jung M.J."/>
            <person name="Jeong Y.S."/>
            <person name="Tak E.J."/>
            <person name="Han J.E."/>
            <person name="Hyun D.W."/>
            <person name="Kang M.S."/>
            <person name="Lee K.E."/>
            <person name="Lee B.H."/>
            <person name="Bae J.W."/>
        </authorList>
    </citation>
    <scope>NUCLEOTIDE SEQUENCE [LARGE SCALE GENOMIC DNA]</scope>
    <source>
        <strain evidence="3 10">S11R28</strain>
    </source>
</reference>
<dbReference type="Pfam" id="PF00665">
    <property type="entry name" value="rve"/>
    <property type="match status" value="1"/>
</dbReference>
<dbReference type="EMBL" id="CP051152">
    <property type="protein sequence ID" value="QJQ06905.1"/>
    <property type="molecule type" value="Genomic_DNA"/>
</dbReference>
<dbReference type="EMBL" id="CP051152">
    <property type="protein sequence ID" value="QJQ05879.1"/>
    <property type="molecule type" value="Genomic_DNA"/>
</dbReference>
<keyword evidence="10" id="KW-1185">Reference proteome</keyword>
<dbReference type="EMBL" id="CP051152">
    <property type="protein sequence ID" value="QJQ05133.1"/>
    <property type="molecule type" value="Genomic_DNA"/>
</dbReference>
<dbReference type="Pfam" id="PF13333">
    <property type="entry name" value="rve_2"/>
    <property type="match status" value="1"/>
</dbReference>
<feature type="domain" description="Integrase catalytic" evidence="2">
    <location>
        <begin position="290"/>
        <end position="452"/>
    </location>
</feature>
<dbReference type="GO" id="GO:0003676">
    <property type="term" value="F:nucleic acid binding"/>
    <property type="evidence" value="ECO:0007669"/>
    <property type="project" value="InterPro"/>
</dbReference>
<dbReference type="PROSITE" id="PS50994">
    <property type="entry name" value="INTEGRASE"/>
    <property type="match status" value="1"/>
</dbReference>
<name>A0A3S0GHP1_9BURK</name>
<dbReference type="InterPro" id="IPR009057">
    <property type="entry name" value="Homeodomain-like_sf"/>
</dbReference>
<dbReference type="AlphaFoldDB" id="A0A3S0GHP1"/>
<dbReference type="InterPro" id="IPR036388">
    <property type="entry name" value="WH-like_DNA-bd_sf"/>
</dbReference>
<sequence>MSKYTKQFKLGVVKRYLNKSTSFNAIGQHYCINGSIVRRWVKRYEHYGAEGLGKKFSHYNLEFRLSVLQHMWDQQLSYAETALVFDIRSPGCLGVWERSYHSGGIDALTPRTRGRPKNMSAPPTPKAPHAKEDESRSHEELLAEVAYLRMENAYLKKFKSLSSATSTDNTAQQAQVVQELRQQYPIAGLLKLAGLARSTFYYQQKALLAADKYADLKGRIRSIYARHKGRYGYRRITATIQKMGTLVNHKTVQRLMTSLGLKSLVRIKKYRSYKGDVGCAAPNILQRQFEAQEPNQKWVTDVTEFNVAREKLYLSPVLDLYNGEIIAYETSRRPVFEMVSNMLKKALVKLKPGEKPVLHSDQGWQYRMPAYQRLLGKNQVTQSMSRKGNCLDNAAMESFFAVLKSEYFYLDKFKSIDELQKGLAKYIHYYNYDRIKMKLKGLSPVQYRTQPLVT</sequence>
<dbReference type="SUPFAM" id="SSF46689">
    <property type="entry name" value="Homeodomain-like"/>
    <property type="match status" value="2"/>
</dbReference>
<dbReference type="EMBL" id="CP051152">
    <property type="protein sequence ID" value="QJQ06099.1"/>
    <property type="molecule type" value="Genomic_DNA"/>
</dbReference>
<reference evidence="3" key="2">
    <citation type="submission" date="2020-04" db="EMBL/GenBank/DDBJ databases">
        <authorList>
            <person name="Bae J.-W."/>
            <person name="Lee S.-Y."/>
        </authorList>
    </citation>
    <scope>NUCLEOTIDE SEQUENCE</scope>
    <source>
        <strain evidence="3">S11R28</strain>
    </source>
</reference>
<dbReference type="InterPro" id="IPR001584">
    <property type="entry name" value="Integrase_cat-core"/>
</dbReference>
<evidence type="ECO:0000313" key="3">
    <source>
        <dbReference type="EMBL" id="QJQ05127.1"/>
    </source>
</evidence>
<dbReference type="InterPro" id="IPR055247">
    <property type="entry name" value="InsJ-like_HTH"/>
</dbReference>
<dbReference type="Pfam" id="PF13518">
    <property type="entry name" value="HTH_28"/>
    <property type="match status" value="2"/>
</dbReference>
<evidence type="ECO:0000313" key="9">
    <source>
        <dbReference type="EMBL" id="QJQ06905.1"/>
    </source>
</evidence>
<dbReference type="KEGG" id="upi:EJG51_010810"/>
<evidence type="ECO:0000256" key="1">
    <source>
        <dbReference type="SAM" id="MobiDB-lite"/>
    </source>
</evidence>
<evidence type="ECO:0000313" key="7">
    <source>
        <dbReference type="EMBL" id="QJQ06099.1"/>
    </source>
</evidence>
<evidence type="ECO:0000313" key="8">
    <source>
        <dbReference type="EMBL" id="QJQ06261.1"/>
    </source>
</evidence>
<dbReference type="PANTHER" id="PTHR46889:SF4">
    <property type="entry name" value="TRANSPOSASE INSO FOR INSERTION SEQUENCE ELEMENT IS911B-RELATED"/>
    <property type="match status" value="1"/>
</dbReference>
<protein>
    <submittedName>
        <fullName evidence="3">IS3 family transposase</fullName>
    </submittedName>
</protein>
<evidence type="ECO:0000259" key="2">
    <source>
        <dbReference type="PROSITE" id="PS50994"/>
    </source>
</evidence>
<dbReference type="InterPro" id="IPR050900">
    <property type="entry name" value="Transposase_IS3/IS150/IS904"/>
</dbReference>
<dbReference type="InterPro" id="IPR048020">
    <property type="entry name" value="Transpos_IS3"/>
</dbReference>
<evidence type="ECO:0000313" key="10">
    <source>
        <dbReference type="Proteomes" id="UP000274350"/>
    </source>
</evidence>
<evidence type="ECO:0000313" key="6">
    <source>
        <dbReference type="EMBL" id="QJQ05879.1"/>
    </source>
</evidence>
<dbReference type="NCBIfam" id="NF033516">
    <property type="entry name" value="transpos_IS3"/>
    <property type="match status" value="1"/>
</dbReference>
<organism evidence="3 10">
    <name type="scientific">Undibacterium piscinae</name>
    <dbReference type="NCBI Taxonomy" id="2495591"/>
    <lineage>
        <taxon>Bacteria</taxon>
        <taxon>Pseudomonadati</taxon>
        <taxon>Pseudomonadota</taxon>
        <taxon>Betaproteobacteria</taxon>
        <taxon>Burkholderiales</taxon>
        <taxon>Oxalobacteraceae</taxon>
        <taxon>Undibacterium</taxon>
    </lineage>
</organism>
<dbReference type="EMBL" id="CP051152">
    <property type="protein sequence ID" value="QJQ05127.1"/>
    <property type="molecule type" value="Genomic_DNA"/>
</dbReference>
<dbReference type="Pfam" id="PF13276">
    <property type="entry name" value="HTH_21"/>
    <property type="match status" value="1"/>
</dbReference>
<dbReference type="KEGG" id="upi:EJG51_009810"/>